<evidence type="ECO:0000313" key="3">
    <source>
        <dbReference type="Proteomes" id="UP000653411"/>
    </source>
</evidence>
<accession>A0A918CX92</accession>
<protein>
    <submittedName>
        <fullName evidence="2">Uncharacterized protein</fullName>
    </submittedName>
</protein>
<proteinExistence type="predicted"/>
<feature type="compositionally biased region" description="Basic and acidic residues" evidence="1">
    <location>
        <begin position="114"/>
        <end position="132"/>
    </location>
</feature>
<evidence type="ECO:0000256" key="1">
    <source>
        <dbReference type="SAM" id="MobiDB-lite"/>
    </source>
</evidence>
<name>A0A918CX92_9ACTN</name>
<feature type="compositionally biased region" description="Polar residues" evidence="1">
    <location>
        <begin position="94"/>
        <end position="108"/>
    </location>
</feature>
<keyword evidence="3" id="KW-1185">Reference proteome</keyword>
<sequence length="132" mass="15136">MLAANLAAAFDAWLRLLTLHDTEDLTDAEPDTMRFRLYHPPARQARRRYLGTGVRHQVDEARPAAGHHLTARTRPDEDQEGGLPRSPRACGTRRSCSVTRRPALQQQRILRANRSTDQRPKPTEESRLTNYR</sequence>
<dbReference type="AlphaFoldDB" id="A0A918CX92"/>
<dbReference type="EMBL" id="BMML01000040">
    <property type="protein sequence ID" value="GGN43846.1"/>
    <property type="molecule type" value="Genomic_DNA"/>
</dbReference>
<organism evidence="2 3">
    <name type="scientific">Streptomyces fuscichromogenes</name>
    <dbReference type="NCBI Taxonomy" id="1324013"/>
    <lineage>
        <taxon>Bacteria</taxon>
        <taxon>Bacillati</taxon>
        <taxon>Actinomycetota</taxon>
        <taxon>Actinomycetes</taxon>
        <taxon>Kitasatosporales</taxon>
        <taxon>Streptomycetaceae</taxon>
        <taxon>Streptomyces</taxon>
    </lineage>
</organism>
<reference evidence="2" key="1">
    <citation type="journal article" date="2014" name="Int. J. Syst. Evol. Microbiol.">
        <title>Complete genome sequence of Corynebacterium casei LMG S-19264T (=DSM 44701T), isolated from a smear-ripened cheese.</title>
        <authorList>
            <consortium name="US DOE Joint Genome Institute (JGI-PGF)"/>
            <person name="Walter F."/>
            <person name="Albersmeier A."/>
            <person name="Kalinowski J."/>
            <person name="Ruckert C."/>
        </authorList>
    </citation>
    <scope>NUCLEOTIDE SEQUENCE</scope>
    <source>
        <strain evidence="2">CGMCC 4.7110</strain>
    </source>
</reference>
<comment type="caution">
    <text evidence="2">The sequence shown here is derived from an EMBL/GenBank/DDBJ whole genome shotgun (WGS) entry which is preliminary data.</text>
</comment>
<feature type="region of interest" description="Disordered" evidence="1">
    <location>
        <begin position="60"/>
        <end position="132"/>
    </location>
</feature>
<reference evidence="2" key="2">
    <citation type="submission" date="2020-09" db="EMBL/GenBank/DDBJ databases">
        <authorList>
            <person name="Sun Q."/>
            <person name="Zhou Y."/>
        </authorList>
    </citation>
    <scope>NUCLEOTIDE SEQUENCE</scope>
    <source>
        <strain evidence="2">CGMCC 4.7110</strain>
    </source>
</reference>
<gene>
    <name evidence="2" type="ORF">GCM10011578_094310</name>
</gene>
<dbReference type="Proteomes" id="UP000653411">
    <property type="component" value="Unassembled WGS sequence"/>
</dbReference>
<evidence type="ECO:0000313" key="2">
    <source>
        <dbReference type="EMBL" id="GGN43846.1"/>
    </source>
</evidence>